<feature type="transmembrane region" description="Helical" evidence="1">
    <location>
        <begin position="6"/>
        <end position="27"/>
    </location>
</feature>
<comment type="caution">
    <text evidence="2">The sequence shown here is derived from an EMBL/GenBank/DDBJ whole genome shotgun (WGS) entry which is preliminary data.</text>
</comment>
<dbReference type="EMBL" id="JAHWGI010001255">
    <property type="protein sequence ID" value="KAK3926392.1"/>
    <property type="molecule type" value="Genomic_DNA"/>
</dbReference>
<evidence type="ECO:0000313" key="3">
    <source>
        <dbReference type="Proteomes" id="UP001219518"/>
    </source>
</evidence>
<evidence type="ECO:0000256" key="1">
    <source>
        <dbReference type="SAM" id="Phobius"/>
    </source>
</evidence>
<proteinExistence type="predicted"/>
<evidence type="ECO:0000313" key="2">
    <source>
        <dbReference type="EMBL" id="KAK3926392.1"/>
    </source>
</evidence>
<dbReference type="Proteomes" id="UP001219518">
    <property type="component" value="Unassembled WGS sequence"/>
</dbReference>
<accession>A0AAE1LQ86</accession>
<gene>
    <name evidence="2" type="ORF">KUF71_000462</name>
</gene>
<keyword evidence="1" id="KW-0812">Transmembrane</keyword>
<reference evidence="2" key="1">
    <citation type="submission" date="2021-07" db="EMBL/GenBank/DDBJ databases">
        <authorList>
            <person name="Catto M.A."/>
            <person name="Jacobson A."/>
            <person name="Kennedy G."/>
            <person name="Labadie P."/>
            <person name="Hunt B.G."/>
            <person name="Srinivasan R."/>
        </authorList>
    </citation>
    <scope>NUCLEOTIDE SEQUENCE</scope>
    <source>
        <strain evidence="2">PL_HMW_Pooled</strain>
        <tissue evidence="2">Head</tissue>
    </source>
</reference>
<dbReference type="AlphaFoldDB" id="A0AAE1LQ86"/>
<keyword evidence="1" id="KW-1133">Transmembrane helix</keyword>
<keyword evidence="1" id="KW-0472">Membrane</keyword>
<protein>
    <submittedName>
        <fullName evidence="2">Uncharacterized protein</fullName>
    </submittedName>
</protein>
<organism evidence="2 3">
    <name type="scientific">Frankliniella fusca</name>
    <dbReference type="NCBI Taxonomy" id="407009"/>
    <lineage>
        <taxon>Eukaryota</taxon>
        <taxon>Metazoa</taxon>
        <taxon>Ecdysozoa</taxon>
        <taxon>Arthropoda</taxon>
        <taxon>Hexapoda</taxon>
        <taxon>Insecta</taxon>
        <taxon>Pterygota</taxon>
        <taxon>Neoptera</taxon>
        <taxon>Paraneoptera</taxon>
        <taxon>Thysanoptera</taxon>
        <taxon>Terebrantia</taxon>
        <taxon>Thripoidea</taxon>
        <taxon>Thripidae</taxon>
        <taxon>Frankliniella</taxon>
    </lineage>
</organism>
<sequence>MFLPLICFLHIFIIIFLLIRVLLFFNFRLMTRKSFN</sequence>
<keyword evidence="3" id="KW-1185">Reference proteome</keyword>
<reference evidence="2" key="2">
    <citation type="journal article" date="2023" name="BMC Genomics">
        <title>Pest status, molecular evolution, and epigenetic factors derived from the genome assembly of Frankliniella fusca, a thysanopteran phytovirus vector.</title>
        <authorList>
            <person name="Catto M.A."/>
            <person name="Labadie P.E."/>
            <person name="Jacobson A.L."/>
            <person name="Kennedy G.G."/>
            <person name="Srinivasan R."/>
            <person name="Hunt B.G."/>
        </authorList>
    </citation>
    <scope>NUCLEOTIDE SEQUENCE</scope>
    <source>
        <strain evidence="2">PL_HMW_Pooled</strain>
    </source>
</reference>
<name>A0AAE1LQ86_9NEOP</name>